<feature type="transmembrane region" description="Helical" evidence="9">
    <location>
        <begin position="234"/>
        <end position="257"/>
    </location>
</feature>
<feature type="transmembrane region" description="Helical" evidence="9">
    <location>
        <begin position="334"/>
        <end position="356"/>
    </location>
</feature>
<dbReference type="PANTHER" id="PTHR33451:SF5">
    <property type="entry name" value="NA+_H+ ANTIPORTER"/>
    <property type="match status" value="1"/>
</dbReference>
<dbReference type="InterPro" id="IPR052180">
    <property type="entry name" value="NhaC_Na-H+_Antiporter"/>
</dbReference>
<keyword evidence="12" id="KW-1185">Reference proteome</keyword>
<evidence type="ECO:0000313" key="12">
    <source>
        <dbReference type="Proteomes" id="UP001597036"/>
    </source>
</evidence>
<comment type="subcellular location">
    <subcellularLocation>
        <location evidence="1">Cell membrane</location>
        <topology evidence="1">Multi-pass membrane protein</topology>
    </subcellularLocation>
</comment>
<dbReference type="Pfam" id="PF03553">
    <property type="entry name" value="Na_H_antiporter"/>
    <property type="match status" value="2"/>
</dbReference>
<reference evidence="12" key="1">
    <citation type="journal article" date="2019" name="Int. J. Syst. Evol. Microbiol.">
        <title>The Global Catalogue of Microorganisms (GCM) 10K type strain sequencing project: providing services to taxonomists for standard genome sequencing and annotation.</title>
        <authorList>
            <consortium name="The Broad Institute Genomics Platform"/>
            <consortium name="The Broad Institute Genome Sequencing Center for Infectious Disease"/>
            <person name="Wu L."/>
            <person name="Ma J."/>
        </authorList>
    </citation>
    <scope>NUCLEOTIDE SEQUENCE [LARGE SCALE GENOMIC DNA]</scope>
    <source>
        <strain evidence="12">CCM 8604</strain>
    </source>
</reference>
<dbReference type="RefSeq" id="WP_377938846.1">
    <property type="nucleotide sequence ID" value="NZ_JBHTHQ010000021.1"/>
</dbReference>
<feature type="domain" description="Na+/H+ antiporter NhaC-like C-terminal" evidence="10">
    <location>
        <begin position="239"/>
        <end position="428"/>
    </location>
</feature>
<evidence type="ECO:0000256" key="2">
    <source>
        <dbReference type="ARBA" id="ARBA00022448"/>
    </source>
</evidence>
<organism evidence="11 12">
    <name type="scientific">Alloscardovia venturai</name>
    <dbReference type="NCBI Taxonomy" id="1769421"/>
    <lineage>
        <taxon>Bacteria</taxon>
        <taxon>Bacillati</taxon>
        <taxon>Actinomycetota</taxon>
        <taxon>Actinomycetes</taxon>
        <taxon>Bifidobacteriales</taxon>
        <taxon>Bifidobacteriaceae</taxon>
        <taxon>Alloscardovia</taxon>
    </lineage>
</organism>
<dbReference type="Proteomes" id="UP001597036">
    <property type="component" value="Unassembled WGS sequence"/>
</dbReference>
<proteinExistence type="inferred from homology"/>
<protein>
    <submittedName>
        <fullName evidence="11">Na+/H+ antiporter NhaC family protein</fullName>
    </submittedName>
</protein>
<gene>
    <name evidence="11" type="ORF">ACFQY8_05260</name>
</gene>
<sequence>MEEKKPSLSALIPVAVFLIIYLGAGIYFEYIHPIKGHNGFYVMSVVVSFFVALIVALVQNRARSFEEKIRICAQGIGDENITIMIFIFIAAGAFSGIAQAAGGAQSTANVLLNVIPGRFALPGMFLIACLISMAMGTSVGTISVLVPIAFGISQHMGISVPLAVATVIGGAMFGDNLSFISDTTIAATKSQGVSMRDKFLVNFKIALPAAIVTFAILVFISLQGGTGQAHHYDFNFWQVIPYIVVLIAALAGVNVFAVLCAGIVLFGIVGLATGSLTVVTMLQSLKDGTAGMSETILVAILVGAIGALIKSNGGFTWILNFVKKHFNGHIGGSFGIGLLTLVMDIATANNTVAIVMSAPIAKDIATEFDIDPRKAASLLDVFSCIGQGIIPYGAQLLIAASLAKISTISIIPFLFYQFLLLICVIISIFAVKSKGEPTREATSAV</sequence>
<evidence type="ECO:0000256" key="4">
    <source>
        <dbReference type="ARBA" id="ARBA00022475"/>
    </source>
</evidence>
<feature type="transmembrane region" description="Helical" evidence="9">
    <location>
        <begin position="297"/>
        <end position="322"/>
    </location>
</feature>
<dbReference type="PANTHER" id="PTHR33451">
    <property type="entry name" value="MALATE-2H(+)/NA(+)-LACTATE ANTIPORTER"/>
    <property type="match status" value="1"/>
</dbReference>
<feature type="transmembrane region" description="Helical" evidence="9">
    <location>
        <begin position="410"/>
        <end position="431"/>
    </location>
</feature>
<keyword evidence="3" id="KW-0050">Antiport</keyword>
<evidence type="ECO:0000256" key="5">
    <source>
        <dbReference type="ARBA" id="ARBA00022692"/>
    </source>
</evidence>
<evidence type="ECO:0000256" key="6">
    <source>
        <dbReference type="ARBA" id="ARBA00022989"/>
    </source>
</evidence>
<evidence type="ECO:0000259" key="10">
    <source>
        <dbReference type="Pfam" id="PF03553"/>
    </source>
</evidence>
<evidence type="ECO:0000256" key="1">
    <source>
        <dbReference type="ARBA" id="ARBA00004651"/>
    </source>
</evidence>
<dbReference type="EMBL" id="JBHTHQ010000021">
    <property type="protein sequence ID" value="MFD0705151.1"/>
    <property type="molecule type" value="Genomic_DNA"/>
</dbReference>
<feature type="transmembrane region" description="Helical" evidence="9">
    <location>
        <begin position="7"/>
        <end position="28"/>
    </location>
</feature>
<evidence type="ECO:0000256" key="8">
    <source>
        <dbReference type="ARBA" id="ARBA00038435"/>
    </source>
</evidence>
<comment type="caution">
    <text evidence="11">The sequence shown here is derived from an EMBL/GenBank/DDBJ whole genome shotgun (WGS) entry which is preliminary data.</text>
</comment>
<name>A0ABW2Y5W5_9BIFI</name>
<keyword evidence="4" id="KW-1003">Cell membrane</keyword>
<evidence type="ECO:0000256" key="7">
    <source>
        <dbReference type="ARBA" id="ARBA00023136"/>
    </source>
</evidence>
<feature type="transmembrane region" description="Helical" evidence="9">
    <location>
        <begin position="263"/>
        <end position="285"/>
    </location>
</feature>
<feature type="transmembrane region" description="Helical" evidence="9">
    <location>
        <begin position="81"/>
        <end position="101"/>
    </location>
</feature>
<keyword evidence="5 9" id="KW-0812">Transmembrane</keyword>
<evidence type="ECO:0000256" key="9">
    <source>
        <dbReference type="SAM" id="Phobius"/>
    </source>
</evidence>
<evidence type="ECO:0000313" key="11">
    <source>
        <dbReference type="EMBL" id="MFD0705151.1"/>
    </source>
</evidence>
<keyword evidence="7 9" id="KW-0472">Membrane</keyword>
<comment type="similarity">
    <text evidence="8">Belongs to the NhaC Na(+)/H(+) (TC 2.A.35) antiporter family.</text>
</comment>
<feature type="transmembrane region" description="Helical" evidence="9">
    <location>
        <begin position="40"/>
        <end position="60"/>
    </location>
</feature>
<feature type="domain" description="Na+/H+ antiporter NhaC-like C-terminal" evidence="10">
    <location>
        <begin position="41"/>
        <end position="220"/>
    </location>
</feature>
<dbReference type="InterPro" id="IPR018461">
    <property type="entry name" value="Na/H_Antiport_NhaC-like_C"/>
</dbReference>
<evidence type="ECO:0000256" key="3">
    <source>
        <dbReference type="ARBA" id="ARBA00022449"/>
    </source>
</evidence>
<feature type="transmembrane region" description="Helical" evidence="9">
    <location>
        <begin position="121"/>
        <end position="146"/>
    </location>
</feature>
<feature type="transmembrane region" description="Helical" evidence="9">
    <location>
        <begin position="199"/>
        <end position="222"/>
    </location>
</feature>
<keyword evidence="6 9" id="KW-1133">Transmembrane helix</keyword>
<keyword evidence="2" id="KW-0813">Transport</keyword>
<accession>A0ABW2Y5W5</accession>